<dbReference type="Gene3D" id="1.25.40.10">
    <property type="entry name" value="Tetratricopeptide repeat domain"/>
    <property type="match status" value="2"/>
</dbReference>
<organism evidence="2">
    <name type="scientific">Guillardia theta (strain CCMP2712)</name>
    <name type="common">Cryptophyte</name>
    <dbReference type="NCBI Taxonomy" id="905079"/>
    <lineage>
        <taxon>Eukaryota</taxon>
        <taxon>Cryptophyceae</taxon>
        <taxon>Pyrenomonadales</taxon>
        <taxon>Geminigeraceae</taxon>
        <taxon>Guillardia</taxon>
    </lineage>
</organism>
<dbReference type="PaxDb" id="55529-EKX32977"/>
<dbReference type="Pfam" id="PF13181">
    <property type="entry name" value="TPR_8"/>
    <property type="match status" value="2"/>
</dbReference>
<evidence type="ECO:0000313" key="2">
    <source>
        <dbReference type="EMBL" id="EKX32977.1"/>
    </source>
</evidence>
<evidence type="ECO:0000313" key="3">
    <source>
        <dbReference type="EnsemblProtists" id="EKX32977"/>
    </source>
</evidence>
<feature type="region of interest" description="Disordered" evidence="1">
    <location>
        <begin position="20"/>
        <end position="161"/>
    </location>
</feature>
<dbReference type="SMART" id="SM00028">
    <property type="entry name" value="TPR"/>
    <property type="match status" value="5"/>
</dbReference>
<dbReference type="KEGG" id="gtt:GUITHDRAFT_156191"/>
<protein>
    <submittedName>
        <fullName evidence="2 3">Uncharacterized protein</fullName>
    </submittedName>
</protein>
<dbReference type="STRING" id="905079.L1IA50"/>
<dbReference type="SUPFAM" id="SSF48452">
    <property type="entry name" value="TPR-like"/>
    <property type="match status" value="1"/>
</dbReference>
<dbReference type="EnsemblProtists" id="EKX32977">
    <property type="protein sequence ID" value="EKX32977"/>
    <property type="gene ID" value="GUITHDRAFT_156191"/>
</dbReference>
<dbReference type="RefSeq" id="XP_005819957.1">
    <property type="nucleotide sequence ID" value="XM_005819900.1"/>
</dbReference>
<reference evidence="3" key="3">
    <citation type="submission" date="2016-03" db="UniProtKB">
        <authorList>
            <consortium name="EnsemblProtists"/>
        </authorList>
    </citation>
    <scope>IDENTIFICATION</scope>
</reference>
<feature type="compositionally biased region" description="Basic and acidic residues" evidence="1">
    <location>
        <begin position="59"/>
        <end position="80"/>
    </location>
</feature>
<name>L1IA50_GUITC</name>
<dbReference type="eggNOG" id="ENOG502RTH8">
    <property type="taxonomic scope" value="Eukaryota"/>
</dbReference>
<keyword evidence="4" id="KW-1185">Reference proteome</keyword>
<dbReference type="OrthoDB" id="286233at2759"/>
<dbReference type="GeneID" id="17289701"/>
<proteinExistence type="predicted"/>
<evidence type="ECO:0000256" key="1">
    <source>
        <dbReference type="SAM" id="MobiDB-lite"/>
    </source>
</evidence>
<sequence>MADLSLPSAVSLLQERIERRKAEGQRFPKPANSEEAFRSARFAPNEQVRRSVKASTISRKPEHAGATETARRERERDKSPAKKPNNESFSSLPEENSLREETWKGRPAKDANNPFRIGIPQRVEPPKDLNVPVRNDDGTMVAENEGGGGGGGASVAHGDPSVNRRQASQTKIKDQEMLAFACRRANKPRNEAMAYYNMGVLLDNDKELEKANACYEQYLQASRAVGDVKGEQLALNSMAINFFKLGRYEEAIELSNQHLQIADVAGKFVAHCNLGLAYAAMDELEQSSLNHRQALRYAIVMSSVVGESLACGNLGNVAERKGDMRTSKACLERHLKLSVALKDLKAQLDANLLLGKMANEEGQYEEASSYFENAKKIAQELGDSRAALVCNCKIGMARGNAKFEDMVSSLAEGLEQEGS</sequence>
<dbReference type="PANTHER" id="PTHR10098:SF108">
    <property type="entry name" value="TETRATRICOPEPTIDE REPEAT PROTEIN 28"/>
    <property type="match status" value="1"/>
</dbReference>
<dbReference type="AlphaFoldDB" id="L1IA50"/>
<reference evidence="4" key="2">
    <citation type="submission" date="2012-11" db="EMBL/GenBank/DDBJ databases">
        <authorList>
            <person name="Kuo A."/>
            <person name="Curtis B.A."/>
            <person name="Tanifuji G."/>
            <person name="Burki F."/>
            <person name="Gruber A."/>
            <person name="Irimia M."/>
            <person name="Maruyama S."/>
            <person name="Arias M.C."/>
            <person name="Ball S.G."/>
            <person name="Gile G.H."/>
            <person name="Hirakawa Y."/>
            <person name="Hopkins J.F."/>
            <person name="Rensing S.A."/>
            <person name="Schmutz J."/>
            <person name="Symeonidi A."/>
            <person name="Elias M."/>
            <person name="Eveleigh R.J."/>
            <person name="Herman E.K."/>
            <person name="Klute M.J."/>
            <person name="Nakayama T."/>
            <person name="Obornik M."/>
            <person name="Reyes-Prieto A."/>
            <person name="Armbrust E.V."/>
            <person name="Aves S.J."/>
            <person name="Beiko R.G."/>
            <person name="Coutinho P."/>
            <person name="Dacks J.B."/>
            <person name="Durnford D.G."/>
            <person name="Fast N.M."/>
            <person name="Green B.R."/>
            <person name="Grisdale C."/>
            <person name="Hempe F."/>
            <person name="Henrissat B."/>
            <person name="Hoppner M.P."/>
            <person name="Ishida K.-I."/>
            <person name="Kim E."/>
            <person name="Koreny L."/>
            <person name="Kroth P.G."/>
            <person name="Liu Y."/>
            <person name="Malik S.-B."/>
            <person name="Maier U.G."/>
            <person name="McRose D."/>
            <person name="Mock T."/>
            <person name="Neilson J.A."/>
            <person name="Onodera N.T."/>
            <person name="Poole A.M."/>
            <person name="Pritham E.J."/>
            <person name="Richards T.A."/>
            <person name="Rocap G."/>
            <person name="Roy S.W."/>
            <person name="Sarai C."/>
            <person name="Schaack S."/>
            <person name="Shirato S."/>
            <person name="Slamovits C.H."/>
            <person name="Spencer D.F."/>
            <person name="Suzuki S."/>
            <person name="Worden A.Z."/>
            <person name="Zauner S."/>
            <person name="Barry K."/>
            <person name="Bell C."/>
            <person name="Bharti A.K."/>
            <person name="Crow J.A."/>
            <person name="Grimwood J."/>
            <person name="Kramer R."/>
            <person name="Lindquist E."/>
            <person name="Lucas S."/>
            <person name="Salamov A."/>
            <person name="McFadden G.I."/>
            <person name="Lane C.E."/>
            <person name="Keeling P.J."/>
            <person name="Gray M.W."/>
            <person name="Grigoriev I.V."/>
            <person name="Archibald J.M."/>
        </authorList>
    </citation>
    <scope>NUCLEOTIDE SEQUENCE</scope>
    <source>
        <strain evidence="4">CCMP2712</strain>
    </source>
</reference>
<dbReference type="OMA" id="PNQQYDD"/>
<dbReference type="HOGENOM" id="CLU_656310_0_0_1"/>
<evidence type="ECO:0000313" key="4">
    <source>
        <dbReference type="Proteomes" id="UP000011087"/>
    </source>
</evidence>
<dbReference type="Proteomes" id="UP000011087">
    <property type="component" value="Unassembled WGS sequence"/>
</dbReference>
<dbReference type="EMBL" id="JH993162">
    <property type="protein sequence ID" value="EKX32977.1"/>
    <property type="molecule type" value="Genomic_DNA"/>
</dbReference>
<dbReference type="InterPro" id="IPR011990">
    <property type="entry name" value="TPR-like_helical_dom_sf"/>
</dbReference>
<dbReference type="InterPro" id="IPR019734">
    <property type="entry name" value="TPR_rpt"/>
</dbReference>
<feature type="compositionally biased region" description="Basic and acidic residues" evidence="1">
    <location>
        <begin position="96"/>
        <end position="109"/>
    </location>
</feature>
<gene>
    <name evidence="2" type="ORF">GUITHDRAFT_156191</name>
</gene>
<reference evidence="2 4" key="1">
    <citation type="journal article" date="2012" name="Nature">
        <title>Algal genomes reveal evolutionary mosaicism and the fate of nucleomorphs.</title>
        <authorList>
            <consortium name="DOE Joint Genome Institute"/>
            <person name="Curtis B.A."/>
            <person name="Tanifuji G."/>
            <person name="Burki F."/>
            <person name="Gruber A."/>
            <person name="Irimia M."/>
            <person name="Maruyama S."/>
            <person name="Arias M.C."/>
            <person name="Ball S.G."/>
            <person name="Gile G.H."/>
            <person name="Hirakawa Y."/>
            <person name="Hopkins J.F."/>
            <person name="Kuo A."/>
            <person name="Rensing S.A."/>
            <person name="Schmutz J."/>
            <person name="Symeonidi A."/>
            <person name="Elias M."/>
            <person name="Eveleigh R.J."/>
            <person name="Herman E.K."/>
            <person name="Klute M.J."/>
            <person name="Nakayama T."/>
            <person name="Obornik M."/>
            <person name="Reyes-Prieto A."/>
            <person name="Armbrust E.V."/>
            <person name="Aves S.J."/>
            <person name="Beiko R.G."/>
            <person name="Coutinho P."/>
            <person name="Dacks J.B."/>
            <person name="Durnford D.G."/>
            <person name="Fast N.M."/>
            <person name="Green B.R."/>
            <person name="Grisdale C.J."/>
            <person name="Hempel F."/>
            <person name="Henrissat B."/>
            <person name="Hoppner M.P."/>
            <person name="Ishida K."/>
            <person name="Kim E."/>
            <person name="Koreny L."/>
            <person name="Kroth P.G."/>
            <person name="Liu Y."/>
            <person name="Malik S.B."/>
            <person name="Maier U.G."/>
            <person name="McRose D."/>
            <person name="Mock T."/>
            <person name="Neilson J.A."/>
            <person name="Onodera N.T."/>
            <person name="Poole A.M."/>
            <person name="Pritham E.J."/>
            <person name="Richards T.A."/>
            <person name="Rocap G."/>
            <person name="Roy S.W."/>
            <person name="Sarai C."/>
            <person name="Schaack S."/>
            <person name="Shirato S."/>
            <person name="Slamovits C.H."/>
            <person name="Spencer D.F."/>
            <person name="Suzuki S."/>
            <person name="Worden A.Z."/>
            <person name="Zauner S."/>
            <person name="Barry K."/>
            <person name="Bell C."/>
            <person name="Bharti A.K."/>
            <person name="Crow J.A."/>
            <person name="Grimwood J."/>
            <person name="Kramer R."/>
            <person name="Lindquist E."/>
            <person name="Lucas S."/>
            <person name="Salamov A."/>
            <person name="McFadden G.I."/>
            <person name="Lane C.E."/>
            <person name="Keeling P.J."/>
            <person name="Gray M.W."/>
            <person name="Grigoriev I.V."/>
            <person name="Archibald J.M."/>
        </authorList>
    </citation>
    <scope>NUCLEOTIDE SEQUENCE</scope>
    <source>
        <strain evidence="2 4">CCMP2712</strain>
    </source>
</reference>
<accession>L1IA50</accession>
<dbReference type="PANTHER" id="PTHR10098">
    <property type="entry name" value="RAPSYN-RELATED"/>
    <property type="match status" value="1"/>
</dbReference>